<dbReference type="EMBL" id="KR029589">
    <property type="protein sequence ID" value="AKH47246.1"/>
    <property type="molecule type" value="Genomic_DNA"/>
</dbReference>
<name>A0A0F7L8C5_9VIRU</name>
<sequence length="173" mass="19551">MRPVVQWPSGPIDWTIRRRDDMNPLDDTPAECPRCGDQLTQECGRYDGRCEPFAIIVVGEQFAPHPGTPEWDEPVRCCRTHDGWHLFIPGDALMDGTDAWGLPLVWDGEPVIPNADRLVRLAEATERNGDHHSHVPIRNYDAYDLPWFAIQWARTLGGRVVMTGRDGGQEVTP</sequence>
<reference evidence="1" key="2">
    <citation type="submission" date="2015-03" db="EMBL/GenBank/DDBJ databases">
        <authorList>
            <person name="Chow C.-E.T."/>
            <person name="Winget D.M."/>
            <person name="White R.A.III."/>
            <person name="Hallam S.J."/>
            <person name="Suttle C.A."/>
        </authorList>
    </citation>
    <scope>NUCLEOTIDE SEQUENCE</scope>
    <source>
        <strain evidence="1">Anoxic2_5</strain>
    </source>
</reference>
<evidence type="ECO:0000313" key="1">
    <source>
        <dbReference type="EMBL" id="AKH47246.1"/>
    </source>
</evidence>
<organism evidence="1">
    <name type="scientific">uncultured marine virus</name>
    <dbReference type="NCBI Taxonomy" id="186617"/>
    <lineage>
        <taxon>Viruses</taxon>
        <taxon>environmental samples</taxon>
    </lineage>
</organism>
<reference evidence="1" key="1">
    <citation type="journal article" date="2015" name="Front. Microbiol.">
        <title>Combining genomic sequencing methods to explore viral diversity and reveal potential virus-host interactions.</title>
        <authorList>
            <person name="Chow C.E."/>
            <person name="Winget D.M."/>
            <person name="White R.A.III."/>
            <person name="Hallam S.J."/>
            <person name="Suttle C.A."/>
        </authorList>
    </citation>
    <scope>NUCLEOTIDE SEQUENCE</scope>
    <source>
        <strain evidence="1">Anoxic2_5</strain>
    </source>
</reference>
<protein>
    <submittedName>
        <fullName evidence="1">Uncharacterized protein</fullName>
    </submittedName>
</protein>
<accession>A0A0F7L8C5</accession>
<proteinExistence type="predicted"/>